<dbReference type="Pfam" id="PF00248">
    <property type="entry name" value="Aldo_ket_red"/>
    <property type="match status" value="1"/>
</dbReference>
<evidence type="ECO:0000313" key="4">
    <source>
        <dbReference type="Proteomes" id="UP001634747"/>
    </source>
</evidence>
<dbReference type="PANTHER" id="PTHR43364:SF4">
    <property type="entry name" value="NAD(P)-LINKED OXIDOREDUCTASE SUPERFAMILY PROTEIN"/>
    <property type="match status" value="1"/>
</dbReference>
<gene>
    <name evidence="3" type="ORF">ACK2TP_16025</name>
</gene>
<comment type="caution">
    <text evidence="3">The sequence shown here is derived from an EMBL/GenBank/DDBJ whole genome shotgun (WGS) entry which is preliminary data.</text>
</comment>
<dbReference type="Proteomes" id="UP001634747">
    <property type="component" value="Unassembled WGS sequence"/>
</dbReference>
<evidence type="ECO:0000313" key="3">
    <source>
        <dbReference type="EMBL" id="MFN2977278.1"/>
    </source>
</evidence>
<dbReference type="InterPro" id="IPR023210">
    <property type="entry name" value="NADP_OxRdtase_dom"/>
</dbReference>
<keyword evidence="1" id="KW-0560">Oxidoreductase</keyword>
<dbReference type="InterPro" id="IPR036812">
    <property type="entry name" value="NAD(P)_OxRdtase_dom_sf"/>
</dbReference>
<dbReference type="CDD" id="cd19080">
    <property type="entry name" value="AKR_AKR9A_9B"/>
    <property type="match status" value="1"/>
</dbReference>
<proteinExistence type="predicted"/>
<dbReference type="EMBL" id="JBJYXY010000001">
    <property type="protein sequence ID" value="MFN2977278.1"/>
    <property type="molecule type" value="Genomic_DNA"/>
</dbReference>
<sequence>MKPNDLRTLGRSGLLVSPVALGTMTFGTPRWGSPDDVSEQVFRAYIDAGGNFLDTADVYAKGRSEELLGGYIAEAGLRDDVVLATKYTFNPNPGRPLLGGNSRKNLIRALEGSLRRLRTDYVDLLWMHAWDQVTPIDEVLQSMGDLIRAGKIRYFGLSDVPAWYATRIATLAEARGVPGPIALQMEYSLTSREIEAEYVKAAEVCGMGITPWSPLAAGFLAGKYSRNASGSAQQGGGRLDLNLPSFQKFTERNWQVLERVRQVAAEAGLDLAQMALAWVYSRPGVTSTILGAKTVEQLRSNLAALDLQLSREQVEALDRASATEPTSMDRFFSPAGKKMIFAGAEVHRAF</sequence>
<protein>
    <submittedName>
        <fullName evidence="3">Aldo/keto reductase</fullName>
    </submittedName>
</protein>
<dbReference type="InterPro" id="IPR050523">
    <property type="entry name" value="AKR_Detox_Biosynth"/>
</dbReference>
<evidence type="ECO:0000259" key="2">
    <source>
        <dbReference type="Pfam" id="PF00248"/>
    </source>
</evidence>
<accession>A0ABW9KP19</accession>
<dbReference type="RefSeq" id="WP_263414552.1">
    <property type="nucleotide sequence ID" value="NZ_BAABBH010000001.1"/>
</dbReference>
<reference evidence="3 4" key="1">
    <citation type="submission" date="2024-12" db="EMBL/GenBank/DDBJ databases">
        <authorList>
            <person name="Lee Y."/>
        </authorList>
    </citation>
    <scope>NUCLEOTIDE SEQUENCE [LARGE SCALE GENOMIC DNA]</scope>
    <source>
        <strain evidence="3 4">03SUJ4</strain>
    </source>
</reference>
<dbReference type="Gene3D" id="3.20.20.100">
    <property type="entry name" value="NADP-dependent oxidoreductase domain"/>
    <property type="match status" value="1"/>
</dbReference>
<name>A0ABW9KP19_9BACT</name>
<evidence type="ECO:0000256" key="1">
    <source>
        <dbReference type="ARBA" id="ARBA00023002"/>
    </source>
</evidence>
<dbReference type="SUPFAM" id="SSF51430">
    <property type="entry name" value="NAD(P)-linked oxidoreductase"/>
    <property type="match status" value="1"/>
</dbReference>
<feature type="domain" description="NADP-dependent oxidoreductase" evidence="2">
    <location>
        <begin position="19"/>
        <end position="320"/>
    </location>
</feature>
<keyword evidence="4" id="KW-1185">Reference proteome</keyword>
<organism evidence="3 4">
    <name type="scientific">Terriglobus aquaticus</name>
    <dbReference type="NCBI Taxonomy" id="940139"/>
    <lineage>
        <taxon>Bacteria</taxon>
        <taxon>Pseudomonadati</taxon>
        <taxon>Acidobacteriota</taxon>
        <taxon>Terriglobia</taxon>
        <taxon>Terriglobales</taxon>
        <taxon>Acidobacteriaceae</taxon>
        <taxon>Terriglobus</taxon>
    </lineage>
</organism>
<dbReference type="PANTHER" id="PTHR43364">
    <property type="entry name" value="NADH-SPECIFIC METHYLGLYOXAL REDUCTASE-RELATED"/>
    <property type="match status" value="1"/>
</dbReference>